<proteinExistence type="predicted"/>
<evidence type="ECO:0000313" key="2">
    <source>
        <dbReference type="Proteomes" id="UP001153321"/>
    </source>
</evidence>
<accession>A0A9P0N285</accession>
<protein>
    <submittedName>
        <fullName evidence="1">Uncharacterized protein</fullName>
    </submittedName>
</protein>
<evidence type="ECO:0000313" key="1">
    <source>
        <dbReference type="EMBL" id="CAH1638887.1"/>
    </source>
</evidence>
<organism evidence="1 2">
    <name type="scientific">Spodoptera littoralis</name>
    <name type="common">Egyptian cotton leafworm</name>
    <dbReference type="NCBI Taxonomy" id="7109"/>
    <lineage>
        <taxon>Eukaryota</taxon>
        <taxon>Metazoa</taxon>
        <taxon>Ecdysozoa</taxon>
        <taxon>Arthropoda</taxon>
        <taxon>Hexapoda</taxon>
        <taxon>Insecta</taxon>
        <taxon>Pterygota</taxon>
        <taxon>Neoptera</taxon>
        <taxon>Endopterygota</taxon>
        <taxon>Lepidoptera</taxon>
        <taxon>Glossata</taxon>
        <taxon>Ditrysia</taxon>
        <taxon>Noctuoidea</taxon>
        <taxon>Noctuidae</taxon>
        <taxon>Amphipyrinae</taxon>
        <taxon>Spodoptera</taxon>
    </lineage>
</organism>
<name>A0A9P0N285_SPOLI</name>
<keyword evidence="2" id="KW-1185">Reference proteome</keyword>
<sequence length="122" mass="14337">MNNFLWTSRKNTNRSDIQKTIVCCSYLLPSGTRSVLATGTLDGSPTPYDWQFTDIFTLFLQSENIYAHLISITLFHLTNSSRMLQKYYGIRRRMPSTKIKPNKFFVRYNCYSFDIVNLEKQD</sequence>
<dbReference type="Proteomes" id="UP001153321">
    <property type="component" value="Chromosome 18"/>
</dbReference>
<gene>
    <name evidence="1" type="ORF">SPLIT_LOCUS4245</name>
</gene>
<dbReference type="EMBL" id="LR824549">
    <property type="protein sequence ID" value="CAH1638887.1"/>
    <property type="molecule type" value="Genomic_DNA"/>
</dbReference>
<reference evidence="1" key="1">
    <citation type="submission" date="2022-02" db="EMBL/GenBank/DDBJ databases">
        <authorList>
            <person name="King R."/>
        </authorList>
    </citation>
    <scope>NUCLEOTIDE SEQUENCE</scope>
</reference>
<dbReference type="AlphaFoldDB" id="A0A9P0N285"/>